<dbReference type="FunFam" id="3.40.50.1000:FF:000029">
    <property type="entry name" value="3-deoxy-D-manno-octulosonate 8-phosphate phosphatase KdsC"/>
    <property type="match status" value="1"/>
</dbReference>
<dbReference type="AlphaFoldDB" id="A0A3B1E1D3"/>
<evidence type="ECO:0000256" key="6">
    <source>
        <dbReference type="ARBA" id="ARBA00022842"/>
    </source>
</evidence>
<comment type="cofactor">
    <cofactor evidence="1">
        <name>Mg(2+)</name>
        <dbReference type="ChEBI" id="CHEBI:18420"/>
    </cofactor>
</comment>
<dbReference type="SFLD" id="SFLDG01138">
    <property type="entry name" value="C1.6.2:_Deoxy-d-mannose-octulo"/>
    <property type="match status" value="1"/>
</dbReference>
<dbReference type="PANTHER" id="PTHR21485">
    <property type="entry name" value="HAD SUPERFAMILY MEMBERS CMAS AND KDSC"/>
    <property type="match status" value="1"/>
</dbReference>
<comment type="similarity">
    <text evidence="2">Belongs to the KdsC family.</text>
</comment>
<dbReference type="GO" id="GO:0046872">
    <property type="term" value="F:metal ion binding"/>
    <property type="evidence" value="ECO:0007669"/>
    <property type="project" value="UniProtKB-KW"/>
</dbReference>
<dbReference type="SFLD" id="SFLDS00003">
    <property type="entry name" value="Haloacid_Dehalogenase"/>
    <property type="match status" value="1"/>
</dbReference>
<dbReference type="PANTHER" id="PTHR21485:SF3">
    <property type="entry name" value="N-ACYLNEURAMINATE CYTIDYLYLTRANSFERASE"/>
    <property type="match status" value="1"/>
</dbReference>
<dbReference type="PIRSF" id="PIRSF006118">
    <property type="entry name" value="KDO8-P_Ptase"/>
    <property type="match status" value="1"/>
</dbReference>
<organism evidence="7">
    <name type="scientific">hydrothermal vent metagenome</name>
    <dbReference type="NCBI Taxonomy" id="652676"/>
    <lineage>
        <taxon>unclassified sequences</taxon>
        <taxon>metagenomes</taxon>
        <taxon>ecological metagenomes</taxon>
    </lineage>
</organism>
<keyword evidence="6" id="KW-0460">Magnesium</keyword>
<evidence type="ECO:0000256" key="1">
    <source>
        <dbReference type="ARBA" id="ARBA00001946"/>
    </source>
</evidence>
<dbReference type="InterPro" id="IPR036412">
    <property type="entry name" value="HAD-like_sf"/>
</dbReference>
<dbReference type="NCBIfam" id="TIGR01662">
    <property type="entry name" value="HAD-SF-IIIA"/>
    <property type="match status" value="1"/>
</dbReference>
<reference evidence="7" key="1">
    <citation type="submission" date="2018-10" db="EMBL/GenBank/DDBJ databases">
        <authorList>
            <person name="Aoki K."/>
        </authorList>
    </citation>
    <scope>NUCLEOTIDE SEQUENCE</scope>
</reference>
<dbReference type="EC" id="3.1.3.45" evidence="7"/>
<accession>A0A3B1E1D3</accession>
<keyword evidence="5 7" id="KW-0378">Hydrolase</keyword>
<evidence type="ECO:0000256" key="5">
    <source>
        <dbReference type="ARBA" id="ARBA00022801"/>
    </source>
</evidence>
<dbReference type="Gene3D" id="3.40.50.1000">
    <property type="entry name" value="HAD superfamily/HAD-like"/>
    <property type="match status" value="1"/>
</dbReference>
<dbReference type="InterPro" id="IPR010023">
    <property type="entry name" value="KdsC_fam"/>
</dbReference>
<evidence type="ECO:0000256" key="4">
    <source>
        <dbReference type="ARBA" id="ARBA00022723"/>
    </source>
</evidence>
<dbReference type="SFLD" id="SFLDG01136">
    <property type="entry name" value="C1.6:_Phosphoserine_Phosphatas"/>
    <property type="match status" value="1"/>
</dbReference>
<gene>
    <name evidence="7" type="ORF">MNB_ARC-1_213</name>
</gene>
<evidence type="ECO:0000313" key="7">
    <source>
        <dbReference type="EMBL" id="VAY87354.1"/>
    </source>
</evidence>
<dbReference type="GO" id="GO:0019143">
    <property type="term" value="F:3-deoxy-manno-octulosonate-8-phosphatase activity"/>
    <property type="evidence" value="ECO:0007669"/>
    <property type="project" value="UniProtKB-EC"/>
</dbReference>
<proteinExistence type="inferred from homology"/>
<comment type="subunit">
    <text evidence="3">Homotetramer.</text>
</comment>
<protein>
    <submittedName>
        <fullName evidence="7">3-deoxy-D-manno-octulosonate 8-phosphate phosphatase</fullName>
        <ecNumber evidence="7">3.1.3.45</ecNumber>
    </submittedName>
</protein>
<dbReference type="Pfam" id="PF08282">
    <property type="entry name" value="Hydrolase_3"/>
    <property type="match status" value="1"/>
</dbReference>
<evidence type="ECO:0000256" key="2">
    <source>
        <dbReference type="ARBA" id="ARBA00005893"/>
    </source>
</evidence>
<evidence type="ECO:0000256" key="3">
    <source>
        <dbReference type="ARBA" id="ARBA00011881"/>
    </source>
</evidence>
<dbReference type="InterPro" id="IPR050793">
    <property type="entry name" value="CMP-NeuNAc_synthase"/>
</dbReference>
<dbReference type="EMBL" id="UOYO01000024">
    <property type="protein sequence ID" value="VAY87354.1"/>
    <property type="molecule type" value="Genomic_DNA"/>
</dbReference>
<keyword evidence="4" id="KW-0479">Metal-binding</keyword>
<name>A0A3B1E1D3_9ZZZZ</name>
<dbReference type="InterPro" id="IPR006549">
    <property type="entry name" value="HAD-SF_hydro_IIIA"/>
</dbReference>
<dbReference type="InterPro" id="IPR023214">
    <property type="entry name" value="HAD_sf"/>
</dbReference>
<sequence length="165" mass="18596">MIELIILDVDGTLTDGKIIYTSKGDELKNFDVKDGLMLTSWTKKLGKKAAIITGRTSNLVERRAKDLGITYLYQGVDKKCDIIDEILKKENLKWNQTAIIGDDLNDLTMLKKAGISFAPNNASLYIKNVVNIVCNNNGGDGAVRQMIEHILKYDDIEEEFLKIWE</sequence>
<dbReference type="SUPFAM" id="SSF56784">
    <property type="entry name" value="HAD-like"/>
    <property type="match status" value="1"/>
</dbReference>
<dbReference type="NCBIfam" id="TIGR01670">
    <property type="entry name" value="KdsC-phosphatas"/>
    <property type="match status" value="1"/>
</dbReference>
<dbReference type="GO" id="GO:0008781">
    <property type="term" value="F:N-acylneuraminate cytidylyltransferase activity"/>
    <property type="evidence" value="ECO:0007669"/>
    <property type="project" value="TreeGrafter"/>
</dbReference>